<dbReference type="GO" id="GO:0051537">
    <property type="term" value="F:2 iron, 2 sulfur cluster binding"/>
    <property type="evidence" value="ECO:0007669"/>
    <property type="project" value="UniProtKB-KW"/>
</dbReference>
<comment type="similarity">
    <text evidence="3">Belongs to the Rieske iron-sulfur protein family.</text>
</comment>
<comment type="catalytic activity">
    <reaction evidence="19 20">
        <text>a quinol + 2 Fe(III)-[cytochrome c](out) = a quinone + 2 Fe(II)-[cytochrome c](out) + 2 H(+)(out)</text>
        <dbReference type="Rhea" id="RHEA:11484"/>
        <dbReference type="Rhea" id="RHEA-COMP:10350"/>
        <dbReference type="Rhea" id="RHEA-COMP:14399"/>
        <dbReference type="ChEBI" id="CHEBI:15378"/>
        <dbReference type="ChEBI" id="CHEBI:24646"/>
        <dbReference type="ChEBI" id="CHEBI:29033"/>
        <dbReference type="ChEBI" id="CHEBI:29034"/>
        <dbReference type="ChEBI" id="CHEBI:132124"/>
        <dbReference type="EC" id="7.1.1.8"/>
    </reaction>
</comment>
<evidence type="ECO:0000256" key="15">
    <source>
        <dbReference type="ARBA" id="ARBA00023004"/>
    </source>
</evidence>
<evidence type="ECO:0000256" key="7">
    <source>
        <dbReference type="ARBA" id="ARBA00022448"/>
    </source>
</evidence>
<keyword evidence="23" id="KW-0560">Oxidoreductase</keyword>
<keyword evidence="10" id="KW-0001">2Fe-2S</keyword>
<evidence type="ECO:0000256" key="11">
    <source>
        <dbReference type="ARBA" id="ARBA00022723"/>
    </source>
</evidence>
<dbReference type="GO" id="GO:0008121">
    <property type="term" value="F:quinol-cytochrome-c reductase activity"/>
    <property type="evidence" value="ECO:0007669"/>
    <property type="project" value="UniProtKB-EC"/>
</dbReference>
<dbReference type="InterPro" id="IPR006311">
    <property type="entry name" value="TAT_signal"/>
</dbReference>
<comment type="cofactor">
    <cofactor evidence="20">
        <name>[2Fe-2S] cluster</name>
        <dbReference type="ChEBI" id="CHEBI:190135"/>
    </cofactor>
    <text evidence="20">Binds 1 [2Fe-2S] cluster per subunit.</text>
</comment>
<dbReference type="GO" id="GO:0005886">
    <property type="term" value="C:plasma membrane"/>
    <property type="evidence" value="ECO:0007669"/>
    <property type="project" value="UniProtKB-SubCell"/>
</dbReference>
<keyword evidence="16" id="KW-0411">Iron-sulfur</keyword>
<dbReference type="EC" id="7.1.1.8" evidence="5 20"/>
<evidence type="ECO:0000256" key="9">
    <source>
        <dbReference type="ARBA" id="ARBA00022692"/>
    </source>
</evidence>
<proteinExistence type="inferred from homology"/>
<gene>
    <name evidence="23" type="primary">petA</name>
    <name evidence="24" type="ORF">CC99x_009860</name>
    <name evidence="23" type="ORF">CC99x_01812</name>
</gene>
<keyword evidence="8" id="KW-1003">Cell membrane</keyword>
<dbReference type="Proteomes" id="UP000051494">
    <property type="component" value="Unassembled WGS sequence"/>
</dbReference>
<dbReference type="InterPro" id="IPR006317">
    <property type="entry name" value="Ubiquinol_cyt_c_Rdtase_Fe-S-su"/>
</dbReference>
<keyword evidence="14 20" id="KW-1133">Transmembrane helix</keyword>
<reference evidence="24" key="2">
    <citation type="journal article" date="2016" name="Genome Announc.">
        <title>Draft Genome Sequences of Two Novel Amoeba-Resistant Intranuclear Bacteria, 'Candidatus Berkiella cookevillensis' and 'Candidatus Berkiella aquae'.</title>
        <authorList>
            <person name="Mehari Y.T."/>
            <person name="Arivett B.A."/>
            <person name="Farone A.L."/>
            <person name="Gunderson J.H."/>
            <person name="Farone M.B."/>
        </authorList>
    </citation>
    <scope>NUCLEOTIDE SEQUENCE</scope>
    <source>
        <strain evidence="24">CC99</strain>
    </source>
</reference>
<evidence type="ECO:0000256" key="16">
    <source>
        <dbReference type="ARBA" id="ARBA00023014"/>
    </source>
</evidence>
<dbReference type="InterPro" id="IPR019470">
    <property type="entry name" value="Ubiq_cytC_Rdtase_Fe-S_su_TAT"/>
</dbReference>
<dbReference type="SUPFAM" id="SSF50022">
    <property type="entry name" value="ISP domain"/>
    <property type="match status" value="1"/>
</dbReference>
<dbReference type="Gene3D" id="2.102.10.10">
    <property type="entry name" value="Rieske [2Fe-2S] iron-sulphur domain"/>
    <property type="match status" value="1"/>
</dbReference>
<keyword evidence="11" id="KW-0479">Metal-binding</keyword>
<evidence type="ECO:0000256" key="18">
    <source>
        <dbReference type="ARBA" id="ARBA00023157"/>
    </source>
</evidence>
<keyword evidence="18" id="KW-1015">Disulfide bond</keyword>
<dbReference type="OrthoDB" id="9767869at2"/>
<evidence type="ECO:0000256" key="2">
    <source>
        <dbReference type="ARBA" id="ARBA00004162"/>
    </source>
</evidence>
<organism evidence="23">
    <name type="scientific">Candidatus Berkiella cookevillensis</name>
    <dbReference type="NCBI Taxonomy" id="437022"/>
    <lineage>
        <taxon>Bacteria</taxon>
        <taxon>Pseudomonadati</taxon>
        <taxon>Pseudomonadota</taxon>
        <taxon>Gammaproteobacteria</taxon>
        <taxon>Candidatus Berkiellales</taxon>
        <taxon>Candidatus Berkiellaceae</taxon>
        <taxon>Candidatus Berkiella</taxon>
    </lineage>
</organism>
<keyword evidence="15" id="KW-0408">Iron</keyword>
<evidence type="ECO:0000256" key="1">
    <source>
        <dbReference type="ARBA" id="ARBA00002444"/>
    </source>
</evidence>
<evidence type="ECO:0000256" key="3">
    <source>
        <dbReference type="ARBA" id="ARBA00010651"/>
    </source>
</evidence>
<evidence type="ECO:0000256" key="19">
    <source>
        <dbReference type="ARBA" id="ARBA00029351"/>
    </source>
</evidence>
<dbReference type="PROSITE" id="PS51318">
    <property type="entry name" value="TAT"/>
    <property type="match status" value="1"/>
</dbReference>
<dbReference type="InterPro" id="IPR005805">
    <property type="entry name" value="Rieske_Fe-S_prot_C"/>
</dbReference>
<dbReference type="Pfam" id="PF10399">
    <property type="entry name" value="UCR_Fe-S_N"/>
    <property type="match status" value="1"/>
</dbReference>
<evidence type="ECO:0000313" key="23">
    <source>
        <dbReference type="EMBL" id="KRG18100.1"/>
    </source>
</evidence>
<reference evidence="23" key="1">
    <citation type="submission" date="2015-09" db="EMBL/GenBank/DDBJ databases">
        <title>Draft Genome Sequences of Two Novel Amoeba-resistant Intranuclear Bacteria, Candidatus Berkiella cookevillensis and Candidatus Berkiella aquae.</title>
        <authorList>
            <person name="Mehari Y.T."/>
            <person name="Arivett B.A."/>
            <person name="Farone A.L."/>
            <person name="Gunderson J.H."/>
            <person name="Farone M.B."/>
        </authorList>
    </citation>
    <scope>NUCLEOTIDE SEQUENCE [LARGE SCALE GENOMIC DNA]</scope>
    <source>
        <strain evidence="23">CC99</strain>
    </source>
</reference>
<protein>
    <recommendedName>
        <fullName evidence="6 20">Ubiquinol-cytochrome c reductase iron-sulfur subunit</fullName>
        <ecNumber evidence="5 20">7.1.1.8</ecNumber>
    </recommendedName>
</protein>
<evidence type="ECO:0000259" key="22">
    <source>
        <dbReference type="PROSITE" id="PS51296"/>
    </source>
</evidence>
<comment type="function">
    <text evidence="1">Component of the ubiquinol-cytochrome c reductase complex (complex III or cytochrome b-c1 complex), which is a respiratory chain that generates an electrochemical potential coupled to ATP synthesis.</text>
</comment>
<dbReference type="Pfam" id="PF00355">
    <property type="entry name" value="Rieske"/>
    <property type="match status" value="1"/>
</dbReference>
<dbReference type="AlphaFoldDB" id="A0A0Q9YMJ5"/>
<sequence length="194" mass="21071">MSDESIDRGRRRFLTGATSVIGGIGALYAAAPFIGSWFPSAKAQALGAPVKVDLNKLSPGAQLTIEWRGQPIWIIRRTESTVDGLKKLDSQLRDPQSTQAQQPAYITKEYRSIKPEYLILVGLCTHLGCVPMYRPEAGSVEAGWQGGFFCPCHGSKFDLAGRVFKGVPAPTNLLVPPHRYASDTVVVIGEDEKA</sequence>
<dbReference type="GO" id="GO:0016491">
    <property type="term" value="F:oxidoreductase activity"/>
    <property type="evidence" value="ECO:0007669"/>
    <property type="project" value="UniProtKB-KW"/>
</dbReference>
<accession>A0A0Q9YMJ5</accession>
<comment type="caution">
    <text evidence="23">The sequence shown here is derived from an EMBL/GenBank/DDBJ whole genome shotgun (WGS) entry which is preliminary data.</text>
</comment>
<evidence type="ECO:0000256" key="17">
    <source>
        <dbReference type="ARBA" id="ARBA00023136"/>
    </source>
</evidence>
<evidence type="ECO:0000256" key="10">
    <source>
        <dbReference type="ARBA" id="ARBA00022714"/>
    </source>
</evidence>
<dbReference type="EMBL" id="LKHV01000009">
    <property type="protein sequence ID" value="KRG18100.1"/>
    <property type="molecule type" value="Genomic_DNA"/>
</dbReference>
<dbReference type="InterPro" id="IPR014349">
    <property type="entry name" value="Rieske_Fe-S_prot"/>
</dbReference>
<name>A0A0Q9YMJ5_9GAMM</name>
<evidence type="ECO:0000256" key="20">
    <source>
        <dbReference type="RuleBase" id="RU004494"/>
    </source>
</evidence>
<keyword evidence="12" id="KW-1278">Translocase</keyword>
<dbReference type="PROSITE" id="PS51296">
    <property type="entry name" value="RIESKE"/>
    <property type="match status" value="1"/>
</dbReference>
<evidence type="ECO:0000313" key="24">
    <source>
        <dbReference type="EMBL" id="MCS5709209.1"/>
    </source>
</evidence>
<dbReference type="NCBIfam" id="TIGR01416">
    <property type="entry name" value="Rieske_proteo"/>
    <property type="match status" value="1"/>
</dbReference>
<evidence type="ECO:0000256" key="12">
    <source>
        <dbReference type="ARBA" id="ARBA00022967"/>
    </source>
</evidence>
<feature type="domain" description="Rieske" evidence="22">
    <location>
        <begin position="84"/>
        <end position="187"/>
    </location>
</feature>
<feature type="transmembrane region" description="Helical" evidence="20">
    <location>
        <begin position="12"/>
        <end position="38"/>
    </location>
</feature>
<evidence type="ECO:0000256" key="14">
    <source>
        <dbReference type="ARBA" id="ARBA00022989"/>
    </source>
</evidence>
<keyword evidence="25" id="KW-1185">Reference proteome</keyword>
<dbReference type="STRING" id="437022.CC99x_01812"/>
<comment type="subcellular location">
    <subcellularLocation>
        <location evidence="2">Cell membrane</location>
        <topology evidence="2">Single-pass membrane protein</topology>
    </subcellularLocation>
</comment>
<comment type="subunit">
    <text evidence="4 21">The main subunits of complex b-c1 are: cytochrome b, cytochrome c1 and the Rieske protein.</text>
</comment>
<evidence type="ECO:0000256" key="5">
    <source>
        <dbReference type="ARBA" id="ARBA00012951"/>
    </source>
</evidence>
<keyword evidence="9 20" id="KW-0812">Transmembrane</keyword>
<keyword evidence="13 20" id="KW-0249">Electron transport</keyword>
<evidence type="ECO:0000256" key="21">
    <source>
        <dbReference type="RuleBase" id="RU004497"/>
    </source>
</evidence>
<dbReference type="InterPro" id="IPR017941">
    <property type="entry name" value="Rieske_2Fe-2S"/>
</dbReference>
<dbReference type="InterPro" id="IPR036922">
    <property type="entry name" value="Rieske_2Fe-2S_sf"/>
</dbReference>
<reference evidence="24" key="3">
    <citation type="submission" date="2021-06" db="EMBL/GenBank/DDBJ databases">
        <title>Genomic Description and Analysis of Intracellular Bacteria, Candidatus Berkiella cookevillensis and Candidatus Berkiella aquae.</title>
        <authorList>
            <person name="Kidane D.T."/>
            <person name="Mehari Y.T."/>
            <person name="Rice F.C."/>
            <person name="Arivett B.A."/>
            <person name="Farone A.L."/>
            <person name="Berk S.G."/>
            <person name="Farone M.B."/>
        </authorList>
    </citation>
    <scope>NUCLEOTIDE SEQUENCE</scope>
    <source>
        <strain evidence="24">CC99</strain>
    </source>
</reference>
<keyword evidence="17 20" id="KW-0472">Membrane</keyword>
<keyword evidence="7 20" id="KW-0813">Transport</keyword>
<dbReference type="GO" id="GO:0046872">
    <property type="term" value="F:metal ion binding"/>
    <property type="evidence" value="ECO:0007669"/>
    <property type="project" value="UniProtKB-KW"/>
</dbReference>
<dbReference type="EMBL" id="LKHV02000001">
    <property type="protein sequence ID" value="MCS5709209.1"/>
    <property type="molecule type" value="Genomic_DNA"/>
</dbReference>
<dbReference type="CDD" id="cd03470">
    <property type="entry name" value="Rieske_cytochrome_bc1"/>
    <property type="match status" value="1"/>
</dbReference>
<evidence type="ECO:0000256" key="13">
    <source>
        <dbReference type="ARBA" id="ARBA00022982"/>
    </source>
</evidence>
<dbReference type="RefSeq" id="WP_057624925.1">
    <property type="nucleotide sequence ID" value="NZ_LKHV02000001.1"/>
</dbReference>
<dbReference type="PRINTS" id="PR00162">
    <property type="entry name" value="RIESKE"/>
</dbReference>
<evidence type="ECO:0000313" key="25">
    <source>
        <dbReference type="Proteomes" id="UP000051494"/>
    </source>
</evidence>
<dbReference type="Gene3D" id="1.20.5.510">
    <property type="entry name" value="Single helix bin"/>
    <property type="match status" value="1"/>
</dbReference>
<dbReference type="PATRIC" id="fig|1590042.3.peg.1842"/>
<evidence type="ECO:0000256" key="6">
    <source>
        <dbReference type="ARBA" id="ARBA00019816"/>
    </source>
</evidence>
<evidence type="ECO:0000256" key="8">
    <source>
        <dbReference type="ARBA" id="ARBA00022475"/>
    </source>
</evidence>
<comment type="miscellaneous">
    <text evidence="20">The Rieske protein is a high potential 2Fe-2S protein.</text>
</comment>
<dbReference type="PANTHER" id="PTHR10134">
    <property type="entry name" value="CYTOCHROME B-C1 COMPLEX SUBUNIT RIESKE, MITOCHONDRIAL"/>
    <property type="match status" value="1"/>
</dbReference>
<evidence type="ECO:0000256" key="4">
    <source>
        <dbReference type="ARBA" id="ARBA00011649"/>
    </source>
</evidence>